<comment type="caution">
    <text evidence="10">The sequence shown here is derived from an EMBL/GenBank/DDBJ whole genome shotgun (WGS) entry which is preliminary data.</text>
</comment>
<keyword evidence="6 8" id="KW-0472">Membrane</keyword>
<evidence type="ECO:0000256" key="4">
    <source>
        <dbReference type="ARBA" id="ARBA00022989"/>
    </source>
</evidence>
<evidence type="ECO:0000256" key="1">
    <source>
        <dbReference type="ARBA" id="ARBA00004141"/>
    </source>
</evidence>
<comment type="subcellular location">
    <subcellularLocation>
        <location evidence="1">Membrane</location>
        <topology evidence="1">Multi-pass membrane protein</topology>
    </subcellularLocation>
</comment>
<name>A0ABS9U3P3_9MICC</name>
<dbReference type="PANTHER" id="PTHR11537">
    <property type="entry name" value="VOLTAGE-GATED POTASSIUM CHANNEL"/>
    <property type="match status" value="1"/>
</dbReference>
<evidence type="ECO:0000313" key="10">
    <source>
        <dbReference type="EMBL" id="MCH6471316.1"/>
    </source>
</evidence>
<dbReference type="Gene3D" id="1.10.287.70">
    <property type="match status" value="1"/>
</dbReference>
<keyword evidence="7 10" id="KW-0407">Ion channel</keyword>
<evidence type="ECO:0000256" key="7">
    <source>
        <dbReference type="ARBA" id="ARBA00023303"/>
    </source>
</evidence>
<dbReference type="PANTHER" id="PTHR11537:SF254">
    <property type="entry name" value="POTASSIUM VOLTAGE-GATED CHANNEL PROTEIN SHAB"/>
    <property type="match status" value="1"/>
</dbReference>
<proteinExistence type="predicted"/>
<dbReference type="GO" id="GO:0034220">
    <property type="term" value="P:monoatomic ion transmembrane transport"/>
    <property type="evidence" value="ECO:0007669"/>
    <property type="project" value="UniProtKB-KW"/>
</dbReference>
<feature type="transmembrane region" description="Helical" evidence="8">
    <location>
        <begin position="12"/>
        <end position="31"/>
    </location>
</feature>
<feature type="transmembrane region" description="Helical" evidence="8">
    <location>
        <begin position="175"/>
        <end position="199"/>
    </location>
</feature>
<evidence type="ECO:0000256" key="5">
    <source>
        <dbReference type="ARBA" id="ARBA00023065"/>
    </source>
</evidence>
<evidence type="ECO:0000256" key="8">
    <source>
        <dbReference type="SAM" id="Phobius"/>
    </source>
</evidence>
<accession>A0ABS9U3P3</accession>
<dbReference type="RefSeq" id="WP_241055026.1">
    <property type="nucleotide sequence ID" value="NZ_JAKZBV010000001.1"/>
</dbReference>
<evidence type="ECO:0000259" key="9">
    <source>
        <dbReference type="Pfam" id="PF07885"/>
    </source>
</evidence>
<evidence type="ECO:0000256" key="3">
    <source>
        <dbReference type="ARBA" id="ARBA00022692"/>
    </source>
</evidence>
<dbReference type="InterPro" id="IPR028325">
    <property type="entry name" value="VG_K_chnl"/>
</dbReference>
<dbReference type="EMBL" id="JAKZBV010000001">
    <property type="protein sequence ID" value="MCH6471316.1"/>
    <property type="molecule type" value="Genomic_DNA"/>
</dbReference>
<feature type="transmembrane region" description="Helical" evidence="8">
    <location>
        <begin position="112"/>
        <end position="131"/>
    </location>
</feature>
<keyword evidence="4 8" id="KW-1133">Transmembrane helix</keyword>
<sequence>MTLERWRRLSEWPMIGAAVVFLVAYSVQVIADLPEREGIWADVLVFASWAVFIVDYFVQLALAPNRGRWFVRNLHELAILALPALRPLRLLRLVVFLRVLQSRAGDALRGRLLLYVFSAAGVILYCGALAAEDVEQNEPGSNIRSFGDAIWWALETITTVGYGDHYPITFVGRCVAAVLMVAGITVLGVVTASIAAWLVENITVQATAEVEAEVEAEVQAVDDTLEAKVEALTEQVAQLTAALERQAFGGQALGGQTLGGQTLGGQALGGQALGGQALGGQTLGGQTLGGHERID</sequence>
<keyword evidence="2" id="KW-0813">Transport</keyword>
<protein>
    <submittedName>
        <fullName evidence="10">Potassium channel family protein</fullName>
    </submittedName>
</protein>
<organism evidence="10 11">
    <name type="scientific">Sinomonas terrae</name>
    <dbReference type="NCBI Taxonomy" id="2908838"/>
    <lineage>
        <taxon>Bacteria</taxon>
        <taxon>Bacillati</taxon>
        <taxon>Actinomycetota</taxon>
        <taxon>Actinomycetes</taxon>
        <taxon>Micrococcales</taxon>
        <taxon>Micrococcaceae</taxon>
        <taxon>Sinomonas</taxon>
    </lineage>
</organism>
<reference evidence="10 11" key="1">
    <citation type="submission" date="2022-03" db="EMBL/GenBank/DDBJ databases">
        <title>Sinomonas sp. isolated from a soil.</title>
        <authorList>
            <person name="Han J."/>
            <person name="Kim D.-U."/>
        </authorList>
    </citation>
    <scope>NUCLEOTIDE SEQUENCE [LARGE SCALE GENOMIC DNA]</scope>
    <source>
        <strain evidence="10 11">5-5</strain>
    </source>
</reference>
<feature type="domain" description="Potassium channel" evidence="9">
    <location>
        <begin position="115"/>
        <end position="199"/>
    </location>
</feature>
<dbReference type="InterPro" id="IPR027359">
    <property type="entry name" value="Volt_channel_dom_sf"/>
</dbReference>
<evidence type="ECO:0000256" key="6">
    <source>
        <dbReference type="ARBA" id="ARBA00023136"/>
    </source>
</evidence>
<dbReference type="InterPro" id="IPR013099">
    <property type="entry name" value="K_chnl_dom"/>
</dbReference>
<dbReference type="SUPFAM" id="SSF81324">
    <property type="entry name" value="Voltage-gated potassium channels"/>
    <property type="match status" value="1"/>
</dbReference>
<dbReference type="Pfam" id="PF07885">
    <property type="entry name" value="Ion_trans_2"/>
    <property type="match status" value="1"/>
</dbReference>
<dbReference type="Gene3D" id="1.20.5.110">
    <property type="match status" value="1"/>
</dbReference>
<keyword evidence="11" id="KW-1185">Reference proteome</keyword>
<keyword evidence="3 8" id="KW-0812">Transmembrane</keyword>
<dbReference type="Gene3D" id="1.20.120.350">
    <property type="entry name" value="Voltage-gated potassium channels. Chain C"/>
    <property type="match status" value="1"/>
</dbReference>
<dbReference type="Proteomes" id="UP001202922">
    <property type="component" value="Unassembled WGS sequence"/>
</dbReference>
<feature type="transmembrane region" description="Helical" evidence="8">
    <location>
        <begin position="38"/>
        <end position="58"/>
    </location>
</feature>
<gene>
    <name evidence="10" type="ORF">L0M17_15250</name>
</gene>
<evidence type="ECO:0000256" key="2">
    <source>
        <dbReference type="ARBA" id="ARBA00022448"/>
    </source>
</evidence>
<evidence type="ECO:0000313" key="11">
    <source>
        <dbReference type="Proteomes" id="UP001202922"/>
    </source>
</evidence>
<keyword evidence="5" id="KW-0406">Ion transport</keyword>